<dbReference type="EnsemblPlants" id="AVESA.00010b.r2.UnG1402510.1">
    <property type="protein sequence ID" value="AVESA.00010b.r2.UnG1402510.1.CDS"/>
    <property type="gene ID" value="AVESA.00010b.r2.UnG1402510"/>
</dbReference>
<keyword evidence="2" id="KW-1185">Reference proteome</keyword>
<evidence type="ECO:0000313" key="1">
    <source>
        <dbReference type="EnsemblPlants" id="AVESA.00010b.r2.UnG1402510.1.CDS"/>
    </source>
</evidence>
<organism evidence="1 2">
    <name type="scientific">Avena sativa</name>
    <name type="common">Oat</name>
    <dbReference type="NCBI Taxonomy" id="4498"/>
    <lineage>
        <taxon>Eukaryota</taxon>
        <taxon>Viridiplantae</taxon>
        <taxon>Streptophyta</taxon>
        <taxon>Embryophyta</taxon>
        <taxon>Tracheophyta</taxon>
        <taxon>Spermatophyta</taxon>
        <taxon>Magnoliopsida</taxon>
        <taxon>Liliopsida</taxon>
        <taxon>Poales</taxon>
        <taxon>Poaceae</taxon>
        <taxon>BOP clade</taxon>
        <taxon>Pooideae</taxon>
        <taxon>Poodae</taxon>
        <taxon>Poeae</taxon>
        <taxon>Poeae Chloroplast Group 1 (Aveneae type)</taxon>
        <taxon>Aveninae</taxon>
        <taxon>Avena</taxon>
    </lineage>
</organism>
<name>A0ACD6AKQ8_AVESA</name>
<protein>
    <submittedName>
        <fullName evidence="1">Uncharacterized protein</fullName>
    </submittedName>
</protein>
<reference evidence="1" key="1">
    <citation type="submission" date="2025-09" db="UniProtKB">
        <authorList>
            <consortium name="EnsemblPlants"/>
        </authorList>
    </citation>
    <scope>IDENTIFICATION</scope>
</reference>
<dbReference type="Proteomes" id="UP001732700">
    <property type="component" value="Unassembled WGS sequence"/>
</dbReference>
<sequence>MRDPAPVPQGADPSCQSMACLDARELRCSAVPDNPKSKVLDGDNTSSWSAPATPLEDEDLLQEILLRLPPQASSLPRASLVCTRWRNILSDPKFLKRFRKHHQKPPLLGFFAGTPGCKHKFVPNLDKPNRVPAERFAVPNSSSLYDDWNFRGCRHGLAVLLNDRRRELVVWDPLTGQQHRVPFPPGLCTNERVNAWHCDVTVLCANVEDGHVHGDCFSSPLKLVLMCGLYTQAFAWLYESTSGLWGNIVSTASKAAILCRRTNVVTGNAVYGLFCGGDCLVFDIERQTLGVMKKPTLPNVHTNNYQFFQLLRTDYGSGLGFAVLSKLSIHLWGRKMNSDGVAGWVLQPKIIQLEAIFPQITPRNEKWVLFMGYDEDNNVILLTTSIGKFMLQLESMQIKKISETHENRYMVFYPYANFYIAGREVGWKWLDLKL</sequence>
<accession>A0ACD6AKQ8</accession>
<evidence type="ECO:0000313" key="2">
    <source>
        <dbReference type="Proteomes" id="UP001732700"/>
    </source>
</evidence>
<proteinExistence type="predicted"/>